<sequence>MPATILRHRVNQEAGVREISQGTPSFWPPEIPEGISIHDGNEDNFIHVSPEEALNRRQSSNTNLFSTRAIHISIRKRDYSAKRASTAPKRSDSSLQHPDRQLTPSFSAYTNASMACIPCRMKYSKKPLTYPSDSLFCPFKSGLGPSSPCSEHCRTHFTNPISECSGSHASMGNMPTVG</sequence>
<dbReference type="AlphaFoldDB" id="A0A1Y2D9Y1"/>
<dbReference type="InParanoid" id="A0A1Y2D9Y1"/>
<proteinExistence type="predicted"/>
<comment type="caution">
    <text evidence="2">The sequence shown here is derived from an EMBL/GenBank/DDBJ whole genome shotgun (WGS) entry which is preliminary data.</text>
</comment>
<dbReference type="Proteomes" id="UP000193689">
    <property type="component" value="Unassembled WGS sequence"/>
</dbReference>
<protein>
    <submittedName>
        <fullName evidence="2">Uncharacterized protein</fullName>
    </submittedName>
</protein>
<evidence type="ECO:0000313" key="2">
    <source>
        <dbReference type="EMBL" id="ORY56072.1"/>
    </source>
</evidence>
<gene>
    <name evidence="2" type="ORF">BCR38DRAFT_119489</name>
</gene>
<evidence type="ECO:0000256" key="1">
    <source>
        <dbReference type="SAM" id="MobiDB-lite"/>
    </source>
</evidence>
<feature type="region of interest" description="Disordered" evidence="1">
    <location>
        <begin position="77"/>
        <end position="103"/>
    </location>
</feature>
<dbReference type="RefSeq" id="XP_040709918.1">
    <property type="nucleotide sequence ID" value="XM_040853456.1"/>
</dbReference>
<feature type="compositionally biased region" description="Basic and acidic residues" evidence="1">
    <location>
        <begin position="89"/>
        <end position="100"/>
    </location>
</feature>
<name>A0A1Y2D9Y1_9PEZI</name>
<evidence type="ECO:0000313" key="3">
    <source>
        <dbReference type="Proteomes" id="UP000193689"/>
    </source>
</evidence>
<keyword evidence="3" id="KW-1185">Reference proteome</keyword>
<organism evidence="2 3">
    <name type="scientific">Pseudomassariella vexata</name>
    <dbReference type="NCBI Taxonomy" id="1141098"/>
    <lineage>
        <taxon>Eukaryota</taxon>
        <taxon>Fungi</taxon>
        <taxon>Dikarya</taxon>
        <taxon>Ascomycota</taxon>
        <taxon>Pezizomycotina</taxon>
        <taxon>Sordariomycetes</taxon>
        <taxon>Xylariomycetidae</taxon>
        <taxon>Amphisphaeriales</taxon>
        <taxon>Pseudomassariaceae</taxon>
        <taxon>Pseudomassariella</taxon>
    </lineage>
</organism>
<accession>A0A1Y2D9Y1</accession>
<dbReference type="GeneID" id="63769668"/>
<reference evidence="2 3" key="1">
    <citation type="submission" date="2016-07" db="EMBL/GenBank/DDBJ databases">
        <title>Pervasive Adenine N6-methylation of Active Genes in Fungi.</title>
        <authorList>
            <consortium name="DOE Joint Genome Institute"/>
            <person name="Mondo S.J."/>
            <person name="Dannebaum R.O."/>
            <person name="Kuo R.C."/>
            <person name="Labutti K."/>
            <person name="Haridas S."/>
            <person name="Kuo A."/>
            <person name="Salamov A."/>
            <person name="Ahrendt S.R."/>
            <person name="Lipzen A."/>
            <person name="Sullivan W."/>
            <person name="Andreopoulos W.B."/>
            <person name="Clum A."/>
            <person name="Lindquist E."/>
            <person name="Daum C."/>
            <person name="Ramamoorthy G.K."/>
            <person name="Gryganskyi A."/>
            <person name="Culley D."/>
            <person name="Magnuson J.K."/>
            <person name="James T.Y."/>
            <person name="O'Malley M.A."/>
            <person name="Stajich J.E."/>
            <person name="Spatafora J.W."/>
            <person name="Visel A."/>
            <person name="Grigoriev I.V."/>
        </authorList>
    </citation>
    <scope>NUCLEOTIDE SEQUENCE [LARGE SCALE GENOMIC DNA]</scope>
    <source>
        <strain evidence="2 3">CBS 129021</strain>
    </source>
</reference>
<dbReference type="EMBL" id="MCFJ01000024">
    <property type="protein sequence ID" value="ORY56072.1"/>
    <property type="molecule type" value="Genomic_DNA"/>
</dbReference>